<dbReference type="InterPro" id="IPR008775">
    <property type="entry name" value="Phytyl_CoA_dOase-like"/>
</dbReference>
<dbReference type="Pfam" id="PF05721">
    <property type="entry name" value="PhyH"/>
    <property type="match status" value="1"/>
</dbReference>
<dbReference type="OrthoDB" id="2328924at2759"/>
<keyword evidence="2" id="KW-1185">Reference proteome</keyword>
<reference evidence="1 2" key="1">
    <citation type="journal article" date="2018" name="IMA Fungus">
        <title>IMA Genome-F 9: Draft genome sequence of Annulohypoxylon stygium, Aspergillus mulundensis, Berkeleyomyces basicola (syn. Thielaviopsis basicola), Ceratocystis smalleyi, two Cercospora beticola strains, Coleophoma cylindrospora, Fusarium fracticaudum, Phialophora cf. hyalina, and Morchella septimelata.</title>
        <authorList>
            <person name="Wingfield B.D."/>
            <person name="Bills G.F."/>
            <person name="Dong Y."/>
            <person name="Huang W."/>
            <person name="Nel W.J."/>
            <person name="Swalarsk-Parry B.S."/>
            <person name="Vaghefi N."/>
            <person name="Wilken P.M."/>
            <person name="An Z."/>
            <person name="de Beer Z.W."/>
            <person name="De Vos L."/>
            <person name="Chen L."/>
            <person name="Duong T.A."/>
            <person name="Gao Y."/>
            <person name="Hammerbacher A."/>
            <person name="Kikkert J.R."/>
            <person name="Li Y."/>
            <person name="Li H."/>
            <person name="Li K."/>
            <person name="Li Q."/>
            <person name="Liu X."/>
            <person name="Ma X."/>
            <person name="Naidoo K."/>
            <person name="Pethybridge S.J."/>
            <person name="Sun J."/>
            <person name="Steenkamp E.T."/>
            <person name="van der Nest M.A."/>
            <person name="van Wyk S."/>
            <person name="Wingfield M.J."/>
            <person name="Xiong C."/>
            <person name="Yue Q."/>
            <person name="Zhang X."/>
        </authorList>
    </citation>
    <scope>NUCLEOTIDE SEQUENCE [LARGE SCALE GENOMIC DNA]</scope>
    <source>
        <strain evidence="1 2">BP 5553</strain>
    </source>
</reference>
<evidence type="ECO:0008006" key="3">
    <source>
        <dbReference type="Google" id="ProtNLM"/>
    </source>
</evidence>
<dbReference type="RefSeq" id="XP_031872894.1">
    <property type="nucleotide sequence ID" value="XM_032008840.1"/>
</dbReference>
<dbReference type="SUPFAM" id="SSF51197">
    <property type="entry name" value="Clavaminate synthase-like"/>
    <property type="match status" value="1"/>
</dbReference>
<dbReference type="Gene3D" id="2.60.120.620">
    <property type="entry name" value="q2cbj1_9rhob like domain"/>
    <property type="match status" value="1"/>
</dbReference>
<comment type="caution">
    <text evidence="1">The sequence shown here is derived from an EMBL/GenBank/DDBJ whole genome shotgun (WGS) entry which is preliminary data.</text>
</comment>
<name>A0A370TXL4_9HELO</name>
<dbReference type="PANTHER" id="PTHR40128">
    <property type="entry name" value="EXPRESSED PROTEIN"/>
    <property type="match status" value="1"/>
</dbReference>
<evidence type="ECO:0000313" key="1">
    <source>
        <dbReference type="EMBL" id="RDL40238.1"/>
    </source>
</evidence>
<dbReference type="PANTHER" id="PTHR40128:SF1">
    <property type="entry name" value="PHYTANOYL-COA HYDROXYLASE"/>
    <property type="match status" value="1"/>
</dbReference>
<sequence length="338" mass="37953">MAPSAMPATCVSTVAPPYGKSKSDIDSSDSFRLYSSGGTIEPEAIGSLRPTYLDTPLEEIRKRYDEDGYVWLKGLLPADDVWEARKNYFEYLGPTGLIKEGSDAKEGIYCGGDWHIWMAPGKLREMLNLADQNLEYERRVVDAHSASWYSAFANHPVLKEYVKKFTGWKDTTLLERSIFRPNIPGGETTQVHYDQIFLRAGPATALTAWVPLGDCEINGGGLLYLENSVSLGQELERGFSDAAKDFTEEERLSAFNRNMMDGGFLEKDSGKFSSVWGRKWLAANYEAGDVVLHNPYNIHCSAINETNIIRLATDLRFVESGKPFDQRWMKTWSPDDGL</sequence>
<dbReference type="GeneID" id="43593066"/>
<dbReference type="Proteomes" id="UP000254866">
    <property type="component" value="Unassembled WGS sequence"/>
</dbReference>
<organism evidence="1 2">
    <name type="scientific">Venustampulla echinocandica</name>
    <dbReference type="NCBI Taxonomy" id="2656787"/>
    <lineage>
        <taxon>Eukaryota</taxon>
        <taxon>Fungi</taxon>
        <taxon>Dikarya</taxon>
        <taxon>Ascomycota</taxon>
        <taxon>Pezizomycotina</taxon>
        <taxon>Leotiomycetes</taxon>
        <taxon>Helotiales</taxon>
        <taxon>Pleuroascaceae</taxon>
        <taxon>Venustampulla</taxon>
    </lineage>
</organism>
<evidence type="ECO:0000313" key="2">
    <source>
        <dbReference type="Proteomes" id="UP000254866"/>
    </source>
</evidence>
<dbReference type="AlphaFoldDB" id="A0A370TXL4"/>
<gene>
    <name evidence="1" type="ORF">BP5553_00217</name>
</gene>
<accession>A0A370TXL4</accession>
<proteinExistence type="predicted"/>
<dbReference type="STRING" id="2656787.A0A370TXL4"/>
<protein>
    <recommendedName>
        <fullName evidence="3">Clavaminate synthase-like protein</fullName>
    </recommendedName>
</protein>
<dbReference type="EMBL" id="NPIC01000001">
    <property type="protein sequence ID" value="RDL40238.1"/>
    <property type="molecule type" value="Genomic_DNA"/>
</dbReference>